<dbReference type="InterPro" id="IPR011006">
    <property type="entry name" value="CheY-like_superfamily"/>
</dbReference>
<dbReference type="PANTHER" id="PTHR43228">
    <property type="entry name" value="TWO-COMPONENT RESPONSE REGULATOR"/>
    <property type="match status" value="1"/>
</dbReference>
<evidence type="ECO:0000256" key="1">
    <source>
        <dbReference type="PROSITE-ProRule" id="PRU00169"/>
    </source>
</evidence>
<dbReference type="PANTHER" id="PTHR43228:SF1">
    <property type="entry name" value="TWO-COMPONENT RESPONSE REGULATOR ARR22"/>
    <property type="match status" value="1"/>
</dbReference>
<dbReference type="OrthoDB" id="431591at2759"/>
<dbReference type="EMBL" id="JABANN010000220">
    <property type="protein sequence ID" value="KAF4665870.1"/>
    <property type="molecule type" value="Genomic_DNA"/>
</dbReference>
<dbReference type="Proteomes" id="UP000570595">
    <property type="component" value="Unassembled WGS sequence"/>
</dbReference>
<dbReference type="Proteomes" id="UP000572268">
    <property type="component" value="Unassembled WGS sequence"/>
</dbReference>
<sequence>ISMSASVELAAQQSEGKKGQDRGYRRGYVEDCDVILADDEMANRMVAQGNLGLVGFDEDNERIYEAEDGQEALDKLDELQEEGEGPVIVLLDLHMTGGMDGHIAAEKLKEKYDEYTRKPFIVCCSAEVLEDLKAKPWAHRFHHFAAKPMMMEVVEEMVSSCSEWLDNGCERDYTTDENGPGGEEEEEEEEAEEE</sequence>
<feature type="non-terminal residue" evidence="5">
    <location>
        <position position="1"/>
    </location>
</feature>
<evidence type="ECO:0000256" key="2">
    <source>
        <dbReference type="SAM" id="MobiDB-lite"/>
    </source>
</evidence>
<name>A0A7J6M3W0_PEROL</name>
<proteinExistence type="predicted"/>
<evidence type="ECO:0000313" key="7">
    <source>
        <dbReference type="Proteomes" id="UP000572268"/>
    </source>
</evidence>
<dbReference type="InterPro" id="IPR052048">
    <property type="entry name" value="ST_Response_Regulator"/>
</dbReference>
<organism evidence="5 7">
    <name type="scientific">Perkinsus olseni</name>
    <name type="common">Perkinsus atlanticus</name>
    <dbReference type="NCBI Taxonomy" id="32597"/>
    <lineage>
        <taxon>Eukaryota</taxon>
        <taxon>Sar</taxon>
        <taxon>Alveolata</taxon>
        <taxon>Perkinsozoa</taxon>
        <taxon>Perkinsea</taxon>
        <taxon>Perkinsida</taxon>
        <taxon>Perkinsidae</taxon>
        <taxon>Perkinsus</taxon>
    </lineage>
</organism>
<protein>
    <recommendedName>
        <fullName evidence="3">Response regulatory domain-containing protein</fullName>
    </recommendedName>
</protein>
<evidence type="ECO:0000313" key="4">
    <source>
        <dbReference type="EMBL" id="KAF4660780.1"/>
    </source>
</evidence>
<feature type="modified residue" description="4-aspartylphosphate" evidence="1">
    <location>
        <position position="92"/>
    </location>
</feature>
<accession>A0A7J6M3W0</accession>
<feature type="region of interest" description="Disordered" evidence="2">
    <location>
        <begin position="168"/>
        <end position="194"/>
    </location>
</feature>
<dbReference type="EMBL" id="JABAHT010000219">
    <property type="protein sequence ID" value="KAF4660780.1"/>
    <property type="molecule type" value="Genomic_DNA"/>
</dbReference>
<dbReference type="PROSITE" id="PS50110">
    <property type="entry name" value="RESPONSE_REGULATORY"/>
    <property type="match status" value="1"/>
</dbReference>
<dbReference type="SUPFAM" id="SSF52172">
    <property type="entry name" value="CheY-like"/>
    <property type="match status" value="1"/>
</dbReference>
<reference evidence="6 7" key="1">
    <citation type="submission" date="2020-04" db="EMBL/GenBank/DDBJ databases">
        <title>Perkinsus olseni comparative genomics.</title>
        <authorList>
            <person name="Bogema D.R."/>
        </authorList>
    </citation>
    <scope>NUCLEOTIDE SEQUENCE [LARGE SCALE GENOMIC DNA]</scope>
    <source>
        <strain evidence="4">ATCC PRA-179</strain>
        <strain evidence="5">ATCC PRA-31</strain>
    </source>
</reference>
<dbReference type="SMART" id="SM00448">
    <property type="entry name" value="REC"/>
    <property type="match status" value="1"/>
</dbReference>
<comment type="caution">
    <text evidence="5">The sequence shown here is derived from an EMBL/GenBank/DDBJ whole genome shotgun (WGS) entry which is preliminary data.</text>
</comment>
<feature type="domain" description="Response regulatory" evidence="3">
    <location>
        <begin position="33"/>
        <end position="162"/>
    </location>
</feature>
<feature type="compositionally biased region" description="Acidic residues" evidence="2">
    <location>
        <begin position="182"/>
        <end position="194"/>
    </location>
</feature>
<evidence type="ECO:0000313" key="6">
    <source>
        <dbReference type="Proteomes" id="UP000570595"/>
    </source>
</evidence>
<evidence type="ECO:0000259" key="3">
    <source>
        <dbReference type="PROSITE" id="PS50110"/>
    </source>
</evidence>
<feature type="region of interest" description="Disordered" evidence="2">
    <location>
        <begin position="1"/>
        <end position="23"/>
    </location>
</feature>
<dbReference type="Gene3D" id="3.40.50.2300">
    <property type="match status" value="1"/>
</dbReference>
<evidence type="ECO:0000313" key="5">
    <source>
        <dbReference type="EMBL" id="KAF4665870.1"/>
    </source>
</evidence>
<dbReference type="GO" id="GO:0000160">
    <property type="term" value="P:phosphorelay signal transduction system"/>
    <property type="evidence" value="ECO:0007669"/>
    <property type="project" value="InterPro"/>
</dbReference>
<dbReference type="AlphaFoldDB" id="A0A7J6M3W0"/>
<dbReference type="InterPro" id="IPR001789">
    <property type="entry name" value="Sig_transdc_resp-reg_receiver"/>
</dbReference>
<gene>
    <name evidence="5" type="ORF">FOL46_003417</name>
    <name evidence="4" type="ORF">FOZ61_003742</name>
</gene>
<keyword evidence="1" id="KW-0597">Phosphoprotein</keyword>